<evidence type="ECO:0000256" key="3">
    <source>
        <dbReference type="ARBA" id="ARBA00022679"/>
    </source>
</evidence>
<dbReference type="InterPro" id="IPR008271">
    <property type="entry name" value="Ser/Thr_kinase_AS"/>
</dbReference>
<feature type="region of interest" description="Disordered" evidence="9">
    <location>
        <begin position="391"/>
        <end position="423"/>
    </location>
</feature>
<dbReference type="AlphaFoldDB" id="A0A8T2RLY1"/>
<evidence type="ECO:0000313" key="12">
    <source>
        <dbReference type="Proteomes" id="UP000825935"/>
    </source>
</evidence>
<dbReference type="PROSITE" id="PS50011">
    <property type="entry name" value="PROTEIN_KINASE_DOM"/>
    <property type="match status" value="1"/>
</dbReference>
<feature type="domain" description="Protein kinase" evidence="10">
    <location>
        <begin position="70"/>
        <end position="335"/>
    </location>
</feature>
<dbReference type="Gene3D" id="3.30.200.20">
    <property type="entry name" value="Phosphorylase Kinase, domain 1"/>
    <property type="match status" value="1"/>
</dbReference>
<evidence type="ECO:0000256" key="2">
    <source>
        <dbReference type="ARBA" id="ARBA00022527"/>
    </source>
</evidence>
<evidence type="ECO:0000256" key="4">
    <source>
        <dbReference type="ARBA" id="ARBA00022741"/>
    </source>
</evidence>
<keyword evidence="2" id="KW-0723">Serine/threonine-protein kinase</keyword>
<evidence type="ECO:0000256" key="9">
    <source>
        <dbReference type="SAM" id="MobiDB-lite"/>
    </source>
</evidence>
<evidence type="ECO:0000256" key="7">
    <source>
        <dbReference type="ARBA" id="ARBA00058225"/>
    </source>
</evidence>
<protein>
    <recommendedName>
        <fullName evidence="10">Protein kinase domain-containing protein</fullName>
    </recommendedName>
</protein>
<dbReference type="SMART" id="SM00220">
    <property type="entry name" value="S_TKc"/>
    <property type="match status" value="1"/>
</dbReference>
<keyword evidence="6 8" id="KW-0067">ATP-binding</keyword>
<dbReference type="OrthoDB" id="40902at2759"/>
<keyword evidence="4 8" id="KW-0547">Nucleotide-binding</keyword>
<dbReference type="CDD" id="cd05117">
    <property type="entry name" value="STKc_CAMK"/>
    <property type="match status" value="1"/>
</dbReference>
<sequence>MGNCFTVPSSRSLSASSHCSSWRSNSLYSDLSCDSGAAISRSATKSSSVAPLPPRRILPFSTPRDLDSHYQLGQELGKGQFGLIRVCRCRASGTLYACKSISKLRTQDLPDILREVLVMQRLSLASQAVTNLNASSSIVRLHQVVEDDSHVHLIMELCCGGELFHRIVKKKCFQEREAALIIKSLMESIQFCHSMGVIHRDIKPENILFLEESESSCIKLADFGLASEIFPGQKLSDMAGSAYYIAPEVLKGEYSKEVDVWSAGVVLYIMLSGVPPFFGETDNDIFESIREGNLEFKGSSWSTVSFPAQDLIRGMLNSDVESRFTIVQVLEHPWILHHCRNVDDDGGRQPFVAVSASPVAAPAGDEEVHLLRSSESQYLSGGGVRIRTQVAESASAADDHQEEDGKRRAQHRITDSNLDVMDGTGHPIGKQQLKFDNNTLLPSLQAQADDKQMLQKNQPAADTNIGEGRWEGVLQTVNGPQQTFGLQVGKKKYVISFKLQKSGSWKTLGCYRNVGDNTWRISGGEAFLCSS</sequence>
<organism evidence="11 12">
    <name type="scientific">Ceratopteris richardii</name>
    <name type="common">Triangle waterfern</name>
    <dbReference type="NCBI Taxonomy" id="49495"/>
    <lineage>
        <taxon>Eukaryota</taxon>
        <taxon>Viridiplantae</taxon>
        <taxon>Streptophyta</taxon>
        <taxon>Embryophyta</taxon>
        <taxon>Tracheophyta</taxon>
        <taxon>Polypodiopsida</taxon>
        <taxon>Polypodiidae</taxon>
        <taxon>Polypodiales</taxon>
        <taxon>Pteridineae</taxon>
        <taxon>Pteridaceae</taxon>
        <taxon>Parkerioideae</taxon>
        <taxon>Ceratopteris</taxon>
    </lineage>
</organism>
<dbReference type="Gene3D" id="1.10.510.10">
    <property type="entry name" value="Transferase(Phosphotransferase) domain 1"/>
    <property type="match status" value="1"/>
</dbReference>
<gene>
    <name evidence="11" type="ORF">KP509_26G067000</name>
</gene>
<dbReference type="SUPFAM" id="SSF56112">
    <property type="entry name" value="Protein kinase-like (PK-like)"/>
    <property type="match status" value="1"/>
</dbReference>
<dbReference type="PANTHER" id="PTHR24349">
    <property type="entry name" value="SERINE/THREONINE-PROTEIN KINASE"/>
    <property type="match status" value="1"/>
</dbReference>
<dbReference type="Proteomes" id="UP000825935">
    <property type="component" value="Chromosome 26"/>
</dbReference>
<evidence type="ECO:0000256" key="1">
    <source>
        <dbReference type="ARBA" id="ARBA00006234"/>
    </source>
</evidence>
<reference evidence="11" key="1">
    <citation type="submission" date="2021-08" db="EMBL/GenBank/DDBJ databases">
        <title>WGS assembly of Ceratopteris richardii.</title>
        <authorList>
            <person name="Marchant D.B."/>
            <person name="Chen G."/>
            <person name="Jenkins J."/>
            <person name="Shu S."/>
            <person name="Leebens-Mack J."/>
            <person name="Grimwood J."/>
            <person name="Schmutz J."/>
            <person name="Soltis P."/>
            <person name="Soltis D."/>
            <person name="Chen Z.-H."/>
        </authorList>
    </citation>
    <scope>NUCLEOTIDE SEQUENCE</scope>
    <source>
        <strain evidence="11">Whitten #5841</strain>
        <tissue evidence="11">Leaf</tissue>
    </source>
</reference>
<dbReference type="GO" id="GO:0004674">
    <property type="term" value="F:protein serine/threonine kinase activity"/>
    <property type="evidence" value="ECO:0007669"/>
    <property type="project" value="UniProtKB-KW"/>
</dbReference>
<dbReference type="InterPro" id="IPR017441">
    <property type="entry name" value="Protein_kinase_ATP_BS"/>
</dbReference>
<dbReference type="InterPro" id="IPR000719">
    <property type="entry name" value="Prot_kinase_dom"/>
</dbReference>
<evidence type="ECO:0000256" key="5">
    <source>
        <dbReference type="ARBA" id="ARBA00022777"/>
    </source>
</evidence>
<dbReference type="InterPro" id="IPR050205">
    <property type="entry name" value="CDPK_Ser/Thr_kinases"/>
</dbReference>
<keyword evidence="3" id="KW-0808">Transferase</keyword>
<dbReference type="EMBL" id="CM035431">
    <property type="protein sequence ID" value="KAH7297376.1"/>
    <property type="molecule type" value="Genomic_DNA"/>
</dbReference>
<comment type="caution">
    <text evidence="11">The sequence shown here is derived from an EMBL/GenBank/DDBJ whole genome shotgun (WGS) entry which is preliminary data.</text>
</comment>
<evidence type="ECO:0000256" key="8">
    <source>
        <dbReference type="PROSITE-ProRule" id="PRU10141"/>
    </source>
</evidence>
<dbReference type="GO" id="GO:0005524">
    <property type="term" value="F:ATP binding"/>
    <property type="evidence" value="ECO:0007669"/>
    <property type="project" value="UniProtKB-UniRule"/>
</dbReference>
<dbReference type="OMA" id="DNTWRIS"/>
<name>A0A8T2RLY1_CERRI</name>
<keyword evidence="12" id="KW-1185">Reference proteome</keyword>
<feature type="compositionally biased region" description="Basic and acidic residues" evidence="9">
    <location>
        <begin position="397"/>
        <end position="407"/>
    </location>
</feature>
<dbReference type="PROSITE" id="PS00108">
    <property type="entry name" value="PROTEIN_KINASE_ST"/>
    <property type="match status" value="1"/>
</dbReference>
<dbReference type="InterPro" id="IPR011009">
    <property type="entry name" value="Kinase-like_dom_sf"/>
</dbReference>
<accession>A0A8T2RLY1</accession>
<dbReference type="PROSITE" id="PS00107">
    <property type="entry name" value="PROTEIN_KINASE_ATP"/>
    <property type="match status" value="1"/>
</dbReference>
<comment type="similarity">
    <text evidence="1">Belongs to the protein kinase superfamily. CAMK Ser/Thr protein kinase family. SNF1 subfamily.</text>
</comment>
<feature type="binding site" evidence="8">
    <location>
        <position position="99"/>
    </location>
    <ligand>
        <name>ATP</name>
        <dbReference type="ChEBI" id="CHEBI:30616"/>
    </ligand>
</feature>
<comment type="function">
    <text evidence="7">CIPK serine-threonine protein kinases interact with CBL proteins. Binding of a CBL protein to the regulatory NAF domain of CIPK protein lead to the activation of the kinase in a calcium-dependent manner.</text>
</comment>
<evidence type="ECO:0000259" key="10">
    <source>
        <dbReference type="PROSITE" id="PS50011"/>
    </source>
</evidence>
<proteinExistence type="inferred from homology"/>
<dbReference type="Pfam" id="PF00069">
    <property type="entry name" value="Pkinase"/>
    <property type="match status" value="1"/>
</dbReference>
<evidence type="ECO:0000256" key="6">
    <source>
        <dbReference type="ARBA" id="ARBA00022840"/>
    </source>
</evidence>
<dbReference type="FunFam" id="1.10.510.10:FF:000571">
    <property type="entry name" value="Maternal embryonic leucine zipper kinase"/>
    <property type="match status" value="1"/>
</dbReference>
<evidence type="ECO:0000313" key="11">
    <source>
        <dbReference type="EMBL" id="KAH7297376.1"/>
    </source>
</evidence>
<keyword evidence="5" id="KW-0418">Kinase</keyword>